<dbReference type="Proteomes" id="UP000334820">
    <property type="component" value="Unassembled WGS sequence"/>
</dbReference>
<protein>
    <submittedName>
        <fullName evidence="2">Alpha/beta hydrolase</fullName>
    </submittedName>
</protein>
<evidence type="ECO:0000313" key="3">
    <source>
        <dbReference type="Proteomes" id="UP000334820"/>
    </source>
</evidence>
<gene>
    <name evidence="2" type="ORF">KTAU_35110</name>
</gene>
<keyword evidence="2" id="KW-0378">Hydrolase</keyword>
<name>A0A5J4KBL0_9CHLR</name>
<dbReference type="InterPro" id="IPR029058">
    <property type="entry name" value="AB_hydrolase_fold"/>
</dbReference>
<dbReference type="InterPro" id="IPR046879">
    <property type="entry name" value="KANL3/Tex30_Abhydrolase"/>
</dbReference>
<comment type="caution">
    <text evidence="2">The sequence shown here is derived from an EMBL/GenBank/DDBJ whole genome shotgun (WGS) entry which is preliminary data.</text>
</comment>
<feature type="domain" description="KANL3/Tex30 alpha/beta hydrolase-like" evidence="1">
    <location>
        <begin position="59"/>
        <end position="212"/>
    </location>
</feature>
<dbReference type="Pfam" id="PF20408">
    <property type="entry name" value="Abhydrolase_11"/>
    <property type="match status" value="1"/>
</dbReference>
<dbReference type="PANTHER" id="PTHR42103:SF2">
    <property type="entry name" value="AB HYDROLASE-1 DOMAIN-CONTAINING PROTEIN"/>
    <property type="match status" value="1"/>
</dbReference>
<dbReference type="AlphaFoldDB" id="A0A5J4KBL0"/>
<proteinExistence type="predicted"/>
<dbReference type="Gene3D" id="3.40.50.1820">
    <property type="entry name" value="alpha/beta hydrolase"/>
    <property type="match status" value="1"/>
</dbReference>
<dbReference type="EMBL" id="BKZV01000005">
    <property type="protein sequence ID" value="GER84875.1"/>
    <property type="molecule type" value="Genomic_DNA"/>
</dbReference>
<accession>A0A5J4KBL0</accession>
<keyword evidence="3" id="KW-1185">Reference proteome</keyword>
<evidence type="ECO:0000313" key="2">
    <source>
        <dbReference type="EMBL" id="GER84875.1"/>
    </source>
</evidence>
<sequence>MLWVALYFQTRKAGDVIAQILHVDIPSPLGRLEGILKPEEAGVKPHYVSLVCHPHPLYGGTMDNKVVFKVAQILQALQIPALRFNFRGVGRSSGSYDEGRGEMDDVRYALDFLSHRYPGLPVILAGFSFGAYVGLRVGAIDGRVRALIGLGVPARSFDGDTLQGCTKPKLIIHGTRDEVAPYALTVRWFEQLPAPKTMIAVEGADHFFQGRLDEVQTIIASFVQTL</sequence>
<dbReference type="SUPFAM" id="SSF53474">
    <property type="entry name" value="alpha/beta-Hydrolases"/>
    <property type="match status" value="1"/>
</dbReference>
<reference evidence="2 3" key="1">
    <citation type="journal article" date="2019" name="Int. J. Syst. Evol. Microbiol.">
        <title>Thermogemmatispora aurantia sp. nov. and Thermogemmatispora argillosa sp. nov., within the class Ktedonobacteria, and emended description of the genus Thermogemmatispora.</title>
        <authorList>
            <person name="Zheng Y."/>
            <person name="Wang C.M."/>
            <person name="Sakai Y."/>
            <person name="Abe K."/>
            <person name="Yokota A."/>
            <person name="Yabe S."/>
        </authorList>
    </citation>
    <scope>NUCLEOTIDE SEQUENCE [LARGE SCALE GENOMIC DNA]</scope>
    <source>
        <strain evidence="2 3">A1-2</strain>
    </source>
</reference>
<dbReference type="GO" id="GO:0016787">
    <property type="term" value="F:hydrolase activity"/>
    <property type="evidence" value="ECO:0007669"/>
    <property type="project" value="UniProtKB-KW"/>
</dbReference>
<dbReference type="PANTHER" id="PTHR42103">
    <property type="entry name" value="ALPHA/BETA-HYDROLASES SUPERFAMILY PROTEIN"/>
    <property type="match status" value="1"/>
</dbReference>
<evidence type="ECO:0000259" key="1">
    <source>
        <dbReference type="Pfam" id="PF20408"/>
    </source>
</evidence>
<organism evidence="2 3">
    <name type="scientific">Thermogemmatispora aurantia</name>
    <dbReference type="NCBI Taxonomy" id="2045279"/>
    <lineage>
        <taxon>Bacteria</taxon>
        <taxon>Bacillati</taxon>
        <taxon>Chloroflexota</taxon>
        <taxon>Ktedonobacteria</taxon>
        <taxon>Thermogemmatisporales</taxon>
        <taxon>Thermogemmatisporaceae</taxon>
        <taxon>Thermogemmatispora</taxon>
    </lineage>
</organism>